<evidence type="ECO:0000313" key="2">
    <source>
        <dbReference type="Proteomes" id="UP000236333"/>
    </source>
</evidence>
<dbReference type="PANTHER" id="PTHR13523:SF2">
    <property type="entry name" value="COILED-COIL-HELIX-COILED-COIL-HELIX DOMAIN CONTAINING 2, ISOFORM A-RELATED"/>
    <property type="match status" value="1"/>
</dbReference>
<proteinExistence type="predicted"/>
<dbReference type="InterPro" id="IPR009069">
    <property type="entry name" value="Cys_alpha_HP_mot_SF"/>
</dbReference>
<accession>A0A2J7ZQ58</accession>
<organism evidence="1 2">
    <name type="scientific">Tetrabaena socialis</name>
    <dbReference type="NCBI Taxonomy" id="47790"/>
    <lineage>
        <taxon>Eukaryota</taxon>
        <taxon>Viridiplantae</taxon>
        <taxon>Chlorophyta</taxon>
        <taxon>core chlorophytes</taxon>
        <taxon>Chlorophyceae</taxon>
        <taxon>CS clade</taxon>
        <taxon>Chlamydomonadales</taxon>
        <taxon>Tetrabaenaceae</taxon>
        <taxon>Tetrabaena</taxon>
    </lineage>
</organism>
<dbReference type="Proteomes" id="UP000236333">
    <property type="component" value="Unassembled WGS sequence"/>
</dbReference>
<dbReference type="PANTHER" id="PTHR13523">
    <property type="entry name" value="COILED-COIL-HELIX-COILED-COIL-HELIX DOMAIN CONTAINING 2/NUR77"/>
    <property type="match status" value="1"/>
</dbReference>
<dbReference type="InterPro" id="IPR055304">
    <property type="entry name" value="CHCHD2/10-like"/>
</dbReference>
<dbReference type="GO" id="GO:0007005">
    <property type="term" value="P:mitochondrion organization"/>
    <property type="evidence" value="ECO:0007669"/>
    <property type="project" value="InterPro"/>
</dbReference>
<comment type="caution">
    <text evidence="1">The sequence shown here is derived from an EMBL/GenBank/DDBJ whole genome shotgun (WGS) entry which is preliminary data.</text>
</comment>
<dbReference type="PROSITE" id="PS51808">
    <property type="entry name" value="CHCH"/>
    <property type="match status" value="1"/>
</dbReference>
<evidence type="ECO:0008006" key="3">
    <source>
        <dbReference type="Google" id="ProtNLM"/>
    </source>
</evidence>
<evidence type="ECO:0000313" key="1">
    <source>
        <dbReference type="EMBL" id="PNH02404.1"/>
    </source>
</evidence>
<gene>
    <name evidence="1" type="ORF">TSOC_011624</name>
</gene>
<dbReference type="OrthoDB" id="1106148at2759"/>
<dbReference type="GO" id="GO:0005739">
    <property type="term" value="C:mitochondrion"/>
    <property type="evidence" value="ECO:0007669"/>
    <property type="project" value="TreeGrafter"/>
</dbReference>
<protein>
    <recommendedName>
        <fullName evidence="3">CHCH domain-containing protein</fullName>
    </recommendedName>
</protein>
<dbReference type="EMBL" id="PGGS01000661">
    <property type="protein sequence ID" value="PNH02404.1"/>
    <property type="molecule type" value="Genomic_DNA"/>
</dbReference>
<dbReference type="AlphaFoldDB" id="A0A2J7ZQ58"/>
<keyword evidence="2" id="KW-1185">Reference proteome</keyword>
<dbReference type="SUPFAM" id="SSF47072">
    <property type="entry name" value="Cysteine alpha-hairpin motif"/>
    <property type="match status" value="1"/>
</dbReference>
<dbReference type="GO" id="GO:0005634">
    <property type="term" value="C:nucleus"/>
    <property type="evidence" value="ECO:0007669"/>
    <property type="project" value="TreeGrafter"/>
</dbReference>
<sequence length="99" mass="10710">MVTLTYPRPQHWICMAMGTGSAVAHRAVDSMMGPRTVVHEHQEAPAAAAPAAMPMSAPSEGPCNGQVKAFAECMSKYNGDMGACQWYFDTMQQCKTDRA</sequence>
<reference evidence="1 2" key="1">
    <citation type="journal article" date="2017" name="Mol. Biol. Evol.">
        <title>The 4-celled Tetrabaena socialis nuclear genome reveals the essential components for genetic control of cell number at the origin of multicellularity in the volvocine lineage.</title>
        <authorList>
            <person name="Featherston J."/>
            <person name="Arakaki Y."/>
            <person name="Hanschen E.R."/>
            <person name="Ferris P.J."/>
            <person name="Michod R.E."/>
            <person name="Olson B.J.S.C."/>
            <person name="Nozaki H."/>
            <person name="Durand P.M."/>
        </authorList>
    </citation>
    <scope>NUCLEOTIDE SEQUENCE [LARGE SCALE GENOMIC DNA]</scope>
    <source>
        <strain evidence="1 2">NIES-571</strain>
    </source>
</reference>
<name>A0A2J7ZQ58_9CHLO</name>